<dbReference type="SUPFAM" id="SSF51322">
    <property type="entry name" value="Cyanovirin-N"/>
    <property type="match status" value="1"/>
</dbReference>
<accession>A0AAN7B3U1</accession>
<keyword evidence="3" id="KW-0378">Hydrolase</keyword>
<protein>
    <submittedName>
        <fullName evidence="3">SGNH hydrolase-type esterase domain-containing protein</fullName>
    </submittedName>
</protein>
<feature type="region of interest" description="Disordered" evidence="1">
    <location>
        <begin position="554"/>
        <end position="579"/>
    </location>
</feature>
<dbReference type="InterPro" id="IPR036673">
    <property type="entry name" value="Cyanovirin-N_sf"/>
</dbReference>
<gene>
    <name evidence="3" type="ORF">QBC37DRAFT_486246</name>
</gene>
<keyword evidence="2" id="KW-0732">Signal</keyword>
<reference evidence="3" key="1">
    <citation type="journal article" date="2023" name="Mol. Phylogenet. Evol.">
        <title>Genome-scale phylogeny and comparative genomics of the fungal order Sordariales.</title>
        <authorList>
            <person name="Hensen N."/>
            <person name="Bonometti L."/>
            <person name="Westerberg I."/>
            <person name="Brannstrom I.O."/>
            <person name="Guillou S."/>
            <person name="Cros-Aarteil S."/>
            <person name="Calhoun S."/>
            <person name="Haridas S."/>
            <person name="Kuo A."/>
            <person name="Mondo S."/>
            <person name="Pangilinan J."/>
            <person name="Riley R."/>
            <person name="LaButti K."/>
            <person name="Andreopoulos B."/>
            <person name="Lipzen A."/>
            <person name="Chen C."/>
            <person name="Yan M."/>
            <person name="Daum C."/>
            <person name="Ng V."/>
            <person name="Clum A."/>
            <person name="Steindorff A."/>
            <person name="Ohm R.A."/>
            <person name="Martin F."/>
            <person name="Silar P."/>
            <person name="Natvig D.O."/>
            <person name="Lalanne C."/>
            <person name="Gautier V."/>
            <person name="Ament-Velasquez S.L."/>
            <person name="Kruys A."/>
            <person name="Hutchinson M.I."/>
            <person name="Powell A.J."/>
            <person name="Barry K."/>
            <person name="Miller A.N."/>
            <person name="Grigoriev I.V."/>
            <person name="Debuchy R."/>
            <person name="Gladieux P."/>
            <person name="Hiltunen Thoren M."/>
            <person name="Johannesson H."/>
        </authorList>
    </citation>
    <scope>NUCLEOTIDE SEQUENCE</scope>
    <source>
        <strain evidence="3">PSN293</strain>
    </source>
</reference>
<evidence type="ECO:0000256" key="1">
    <source>
        <dbReference type="SAM" id="MobiDB-lite"/>
    </source>
</evidence>
<dbReference type="CDD" id="cd01823">
    <property type="entry name" value="SEST_like"/>
    <property type="match status" value="1"/>
</dbReference>
<organism evidence="3 4">
    <name type="scientific">Rhypophila decipiens</name>
    <dbReference type="NCBI Taxonomy" id="261697"/>
    <lineage>
        <taxon>Eukaryota</taxon>
        <taxon>Fungi</taxon>
        <taxon>Dikarya</taxon>
        <taxon>Ascomycota</taxon>
        <taxon>Pezizomycotina</taxon>
        <taxon>Sordariomycetes</taxon>
        <taxon>Sordariomycetidae</taxon>
        <taxon>Sordariales</taxon>
        <taxon>Naviculisporaceae</taxon>
        <taxon>Rhypophila</taxon>
    </lineage>
</organism>
<dbReference type="EMBL" id="MU858211">
    <property type="protein sequence ID" value="KAK4209274.1"/>
    <property type="molecule type" value="Genomic_DNA"/>
</dbReference>
<evidence type="ECO:0000313" key="3">
    <source>
        <dbReference type="EMBL" id="KAK4209274.1"/>
    </source>
</evidence>
<proteinExistence type="predicted"/>
<dbReference type="InterPro" id="IPR037460">
    <property type="entry name" value="SEST-like"/>
</dbReference>
<evidence type="ECO:0000256" key="2">
    <source>
        <dbReference type="SAM" id="SignalP"/>
    </source>
</evidence>
<dbReference type="PANTHER" id="PTHR37981">
    <property type="entry name" value="LIPASE 2"/>
    <property type="match status" value="1"/>
</dbReference>
<feature type="signal peptide" evidence="2">
    <location>
        <begin position="1"/>
        <end position="21"/>
    </location>
</feature>
<dbReference type="AlphaFoldDB" id="A0AAN7B3U1"/>
<comment type="caution">
    <text evidence="3">The sequence shown here is derived from an EMBL/GenBank/DDBJ whole genome shotgun (WGS) entry which is preliminary data.</text>
</comment>
<sequence length="579" mass="64139">MTLKSSCFSLAALAASALVAAQEVDIATELQRMTDALNSGDFVEYTRPNQKVTEFITLGDSYTAGTGSNGDKEKVGGAAVRGKRAYPFHMRDDTDSWDFINGDSTVPRLTFSAFTGDTSVELITQQLKPGGYKDNNWDQARDIPFGHPQLGVLTIGGNDAKLSTILNDCIYRAWRPGNCDDTLNSLEAEIQNGHLKEKISLAMYKAAEAGRHGGGAEPREAFQLYVPGYIAFFNHDNPDCDSVDWKWWTHLGDPVPLTVDLRKRLNQLVEEVNTLIKDAASDLGRMGVIFVDGLQREYDGHRYCEPGHTSQEMTDAEVWFWSRYSKTDSDQEDVGGSSVEQELLDFVFPGAGHVAASIAEGSPPPWEWEGADQYPDFESLLRAMAQAEGDVNIQAETPFNLLRSFHPKGTAYQKHAELLLAAIADNRASVSSNPDAKMEFLTRCKDWFIDNHLMVATCTDSTGVEKKTQSDLNLCIKWVGPDQLVPSTEQEANFKDRCNENCFFNTLSPEITNQLWCVCSEENNDKGFMNQASIKIETLIGVLDNGHMICEGHISAPSDRNPPPKATRLGRRIERGGRL</sequence>
<dbReference type="Gene3D" id="2.30.60.10">
    <property type="entry name" value="Cyanovirin-N"/>
    <property type="match status" value="1"/>
</dbReference>
<keyword evidence="4" id="KW-1185">Reference proteome</keyword>
<feature type="chain" id="PRO_5043038711" evidence="2">
    <location>
        <begin position="22"/>
        <end position="579"/>
    </location>
</feature>
<dbReference type="GO" id="GO:0006629">
    <property type="term" value="P:lipid metabolic process"/>
    <property type="evidence" value="ECO:0007669"/>
    <property type="project" value="TreeGrafter"/>
</dbReference>
<dbReference type="PANTHER" id="PTHR37981:SF1">
    <property type="entry name" value="SGNH HYDROLASE-TYPE ESTERASE DOMAIN-CONTAINING PROTEIN"/>
    <property type="match status" value="1"/>
</dbReference>
<name>A0AAN7B3U1_9PEZI</name>
<dbReference type="InterPro" id="IPR036514">
    <property type="entry name" value="SGNH_hydro_sf"/>
</dbReference>
<dbReference type="Proteomes" id="UP001301769">
    <property type="component" value="Unassembled WGS sequence"/>
</dbReference>
<evidence type="ECO:0000313" key="4">
    <source>
        <dbReference type="Proteomes" id="UP001301769"/>
    </source>
</evidence>
<dbReference type="GO" id="GO:0016788">
    <property type="term" value="F:hydrolase activity, acting on ester bonds"/>
    <property type="evidence" value="ECO:0007669"/>
    <property type="project" value="InterPro"/>
</dbReference>
<reference evidence="3" key="2">
    <citation type="submission" date="2023-05" db="EMBL/GenBank/DDBJ databases">
        <authorList>
            <consortium name="Lawrence Berkeley National Laboratory"/>
            <person name="Steindorff A."/>
            <person name="Hensen N."/>
            <person name="Bonometti L."/>
            <person name="Westerberg I."/>
            <person name="Brannstrom I.O."/>
            <person name="Guillou S."/>
            <person name="Cros-Aarteil S."/>
            <person name="Calhoun S."/>
            <person name="Haridas S."/>
            <person name="Kuo A."/>
            <person name="Mondo S."/>
            <person name="Pangilinan J."/>
            <person name="Riley R."/>
            <person name="Labutti K."/>
            <person name="Andreopoulos B."/>
            <person name="Lipzen A."/>
            <person name="Chen C."/>
            <person name="Yanf M."/>
            <person name="Daum C."/>
            <person name="Ng V."/>
            <person name="Clum A."/>
            <person name="Ohm R."/>
            <person name="Martin F."/>
            <person name="Silar P."/>
            <person name="Natvig D."/>
            <person name="Lalanne C."/>
            <person name="Gautier V."/>
            <person name="Ament-Velasquez S.L."/>
            <person name="Kruys A."/>
            <person name="Hutchinson M.I."/>
            <person name="Powell A.J."/>
            <person name="Barry K."/>
            <person name="Miller A.N."/>
            <person name="Grigoriev I.V."/>
            <person name="Debuchy R."/>
            <person name="Gladieux P."/>
            <person name="Thoren M.H."/>
            <person name="Johannesson H."/>
        </authorList>
    </citation>
    <scope>NUCLEOTIDE SEQUENCE</scope>
    <source>
        <strain evidence="3">PSN293</strain>
    </source>
</reference>
<dbReference type="SUPFAM" id="SSF52266">
    <property type="entry name" value="SGNH hydrolase"/>
    <property type="match status" value="1"/>
</dbReference>
<dbReference type="Gene3D" id="3.40.50.1110">
    <property type="entry name" value="SGNH hydrolase"/>
    <property type="match status" value="1"/>
</dbReference>